<protein>
    <recommendedName>
        <fullName evidence="2">Thioredoxin domain-containing protein</fullName>
    </recommendedName>
</protein>
<organism evidence="3 4">
    <name type="scientific">Acer saccharum</name>
    <name type="common">Sugar maple</name>
    <dbReference type="NCBI Taxonomy" id="4024"/>
    <lineage>
        <taxon>Eukaryota</taxon>
        <taxon>Viridiplantae</taxon>
        <taxon>Streptophyta</taxon>
        <taxon>Embryophyta</taxon>
        <taxon>Tracheophyta</taxon>
        <taxon>Spermatophyta</taxon>
        <taxon>Magnoliopsida</taxon>
        <taxon>eudicotyledons</taxon>
        <taxon>Gunneridae</taxon>
        <taxon>Pentapetalae</taxon>
        <taxon>rosids</taxon>
        <taxon>malvids</taxon>
        <taxon>Sapindales</taxon>
        <taxon>Sapindaceae</taxon>
        <taxon>Hippocastanoideae</taxon>
        <taxon>Acereae</taxon>
        <taxon>Acer</taxon>
    </lineage>
</organism>
<feature type="compositionally biased region" description="Low complexity" evidence="1">
    <location>
        <begin position="167"/>
        <end position="179"/>
    </location>
</feature>
<feature type="compositionally biased region" description="Gly residues" evidence="1">
    <location>
        <begin position="180"/>
        <end position="189"/>
    </location>
</feature>
<evidence type="ECO:0000259" key="2">
    <source>
        <dbReference type="PROSITE" id="PS51352"/>
    </source>
</evidence>
<dbReference type="Gene3D" id="3.40.30.10">
    <property type="entry name" value="Glutaredoxin"/>
    <property type="match status" value="1"/>
</dbReference>
<dbReference type="InterPro" id="IPR050620">
    <property type="entry name" value="Thioredoxin_H-type-like"/>
</dbReference>
<sequence>MGAYMSGHESPHASLPKGHSPNQILEFQSKDQWKAHFEASKETNKLLVIDFTATWCGPCKSMEPAIKEFVAKYTEVEFIKIDVDKFKEIAKEFDIEAMPTFILVKKGKEVDRLEQQYFPRRPYQNQRGGGGGGGGGRRGYPNGRGGRGNGRGGGAYQNGRSQYYDQPGNYYPRNYYNSRGRGGGRGGGHPYDNHGSGVQGGYTLADVGVNS</sequence>
<dbReference type="Pfam" id="PF00085">
    <property type="entry name" value="Thioredoxin"/>
    <property type="match status" value="1"/>
</dbReference>
<feature type="region of interest" description="Disordered" evidence="1">
    <location>
        <begin position="1"/>
        <end position="21"/>
    </location>
</feature>
<feature type="compositionally biased region" description="Gly residues" evidence="1">
    <location>
        <begin position="127"/>
        <end position="156"/>
    </location>
</feature>
<dbReference type="AlphaFoldDB" id="A0AA39RIB0"/>
<dbReference type="InterPro" id="IPR036249">
    <property type="entry name" value="Thioredoxin-like_sf"/>
</dbReference>
<dbReference type="Proteomes" id="UP001168877">
    <property type="component" value="Unassembled WGS sequence"/>
</dbReference>
<dbReference type="PANTHER" id="PTHR10438">
    <property type="entry name" value="THIOREDOXIN"/>
    <property type="match status" value="1"/>
</dbReference>
<dbReference type="EMBL" id="JAUESC010000387">
    <property type="protein sequence ID" value="KAK0573435.1"/>
    <property type="molecule type" value="Genomic_DNA"/>
</dbReference>
<dbReference type="PRINTS" id="PR00421">
    <property type="entry name" value="THIOREDOXIN"/>
</dbReference>
<dbReference type="InterPro" id="IPR017937">
    <property type="entry name" value="Thioredoxin_CS"/>
</dbReference>
<keyword evidence="4" id="KW-1185">Reference proteome</keyword>
<dbReference type="InterPro" id="IPR013766">
    <property type="entry name" value="Thioredoxin_domain"/>
</dbReference>
<reference evidence="3" key="2">
    <citation type="submission" date="2023-06" db="EMBL/GenBank/DDBJ databases">
        <authorList>
            <person name="Swenson N.G."/>
            <person name="Wegrzyn J.L."/>
            <person name="Mcevoy S.L."/>
        </authorList>
    </citation>
    <scope>NUCLEOTIDE SEQUENCE</scope>
    <source>
        <strain evidence="3">NS2018</strain>
        <tissue evidence="3">Leaf</tissue>
    </source>
</reference>
<feature type="region of interest" description="Disordered" evidence="1">
    <location>
        <begin position="118"/>
        <end position="211"/>
    </location>
</feature>
<dbReference type="CDD" id="cd02947">
    <property type="entry name" value="TRX_family"/>
    <property type="match status" value="1"/>
</dbReference>
<evidence type="ECO:0000313" key="4">
    <source>
        <dbReference type="Proteomes" id="UP001168877"/>
    </source>
</evidence>
<dbReference type="PROSITE" id="PS51352">
    <property type="entry name" value="THIOREDOXIN_2"/>
    <property type="match status" value="1"/>
</dbReference>
<dbReference type="PANTHER" id="PTHR10438:SF463">
    <property type="entry name" value="THIOREDOXIN"/>
    <property type="match status" value="1"/>
</dbReference>
<gene>
    <name evidence="3" type="ORF">LWI29_007990</name>
</gene>
<reference evidence="3" key="1">
    <citation type="journal article" date="2022" name="Plant J.">
        <title>Strategies of tolerance reflected in two North American maple genomes.</title>
        <authorList>
            <person name="McEvoy S.L."/>
            <person name="Sezen U.U."/>
            <person name="Trouern-Trend A."/>
            <person name="McMahon S.M."/>
            <person name="Schaberg P.G."/>
            <person name="Yang J."/>
            <person name="Wegrzyn J.L."/>
            <person name="Swenson N.G."/>
        </authorList>
    </citation>
    <scope>NUCLEOTIDE SEQUENCE</scope>
    <source>
        <strain evidence="3">NS2018</strain>
    </source>
</reference>
<accession>A0AA39RIB0</accession>
<evidence type="ECO:0000313" key="3">
    <source>
        <dbReference type="EMBL" id="KAK0573435.1"/>
    </source>
</evidence>
<comment type="caution">
    <text evidence="3">The sequence shown here is derived from an EMBL/GenBank/DDBJ whole genome shotgun (WGS) entry which is preliminary data.</text>
</comment>
<evidence type="ECO:0000256" key="1">
    <source>
        <dbReference type="SAM" id="MobiDB-lite"/>
    </source>
</evidence>
<dbReference type="PROSITE" id="PS00194">
    <property type="entry name" value="THIOREDOXIN_1"/>
    <property type="match status" value="1"/>
</dbReference>
<feature type="domain" description="Thioredoxin" evidence="2">
    <location>
        <begin position="4"/>
        <end position="135"/>
    </location>
</feature>
<dbReference type="SUPFAM" id="SSF52833">
    <property type="entry name" value="Thioredoxin-like"/>
    <property type="match status" value="1"/>
</dbReference>
<name>A0AA39RIB0_ACESA</name>
<proteinExistence type="predicted"/>